<dbReference type="EMBL" id="GBXM01077125">
    <property type="protein sequence ID" value="JAH31452.1"/>
    <property type="molecule type" value="Transcribed_RNA"/>
</dbReference>
<reference evidence="1" key="2">
    <citation type="journal article" date="2015" name="Fish Shellfish Immunol.">
        <title>Early steps in the European eel (Anguilla anguilla)-Vibrio vulnificus interaction in the gills: Role of the RtxA13 toxin.</title>
        <authorList>
            <person name="Callol A."/>
            <person name="Pajuelo D."/>
            <person name="Ebbesson L."/>
            <person name="Teles M."/>
            <person name="MacKenzie S."/>
            <person name="Amaro C."/>
        </authorList>
    </citation>
    <scope>NUCLEOTIDE SEQUENCE</scope>
</reference>
<name>A0A0E9RRJ4_ANGAN</name>
<sequence length="59" mass="6962">MCGLHCATHYVRSLFNFFLTKISIYFLWQAKSAEIKVVLHATHFGVFSTQKNMTRIRIR</sequence>
<organism evidence="1">
    <name type="scientific">Anguilla anguilla</name>
    <name type="common">European freshwater eel</name>
    <name type="synonym">Muraena anguilla</name>
    <dbReference type="NCBI Taxonomy" id="7936"/>
    <lineage>
        <taxon>Eukaryota</taxon>
        <taxon>Metazoa</taxon>
        <taxon>Chordata</taxon>
        <taxon>Craniata</taxon>
        <taxon>Vertebrata</taxon>
        <taxon>Euteleostomi</taxon>
        <taxon>Actinopterygii</taxon>
        <taxon>Neopterygii</taxon>
        <taxon>Teleostei</taxon>
        <taxon>Anguilliformes</taxon>
        <taxon>Anguillidae</taxon>
        <taxon>Anguilla</taxon>
    </lineage>
</organism>
<accession>A0A0E9RRJ4</accession>
<proteinExistence type="predicted"/>
<protein>
    <submittedName>
        <fullName evidence="1">Uncharacterized protein</fullName>
    </submittedName>
</protein>
<evidence type="ECO:0000313" key="1">
    <source>
        <dbReference type="EMBL" id="JAH31452.1"/>
    </source>
</evidence>
<reference evidence="1" key="1">
    <citation type="submission" date="2014-11" db="EMBL/GenBank/DDBJ databases">
        <authorList>
            <person name="Amaro Gonzalez C."/>
        </authorList>
    </citation>
    <scope>NUCLEOTIDE SEQUENCE</scope>
</reference>
<dbReference type="AlphaFoldDB" id="A0A0E9RRJ4"/>